<keyword evidence="2" id="KW-1185">Reference proteome</keyword>
<dbReference type="Proteomes" id="UP001642487">
    <property type="component" value="Chromosome 5"/>
</dbReference>
<proteinExistence type="predicted"/>
<reference evidence="1 2" key="1">
    <citation type="submission" date="2024-03" db="EMBL/GenBank/DDBJ databases">
        <authorList>
            <person name="Gkanogiannis A."/>
            <person name="Becerra Lopez-Lavalle L."/>
        </authorList>
    </citation>
    <scope>NUCLEOTIDE SEQUENCE [LARGE SCALE GENOMIC DNA]</scope>
</reference>
<protein>
    <submittedName>
        <fullName evidence="1">Uncharacterized protein</fullName>
    </submittedName>
</protein>
<name>A0ABP0YP31_9ROSI</name>
<evidence type="ECO:0000313" key="2">
    <source>
        <dbReference type="Proteomes" id="UP001642487"/>
    </source>
</evidence>
<sequence>MWSIVLMDAACSEGIHKVRFEGIIGSTMGFIFAAVHGFKEVSLSPVCTEVLAILKEHAIQPLNFVV</sequence>
<gene>
    <name evidence="1" type="ORF">CITCOLO1_LOCUS14411</name>
</gene>
<accession>A0ABP0YP31</accession>
<evidence type="ECO:0000313" key="1">
    <source>
        <dbReference type="EMBL" id="CAK9322273.1"/>
    </source>
</evidence>
<dbReference type="EMBL" id="OZ021739">
    <property type="protein sequence ID" value="CAK9322273.1"/>
    <property type="molecule type" value="Genomic_DNA"/>
</dbReference>
<organism evidence="1 2">
    <name type="scientific">Citrullus colocynthis</name>
    <name type="common">colocynth</name>
    <dbReference type="NCBI Taxonomy" id="252529"/>
    <lineage>
        <taxon>Eukaryota</taxon>
        <taxon>Viridiplantae</taxon>
        <taxon>Streptophyta</taxon>
        <taxon>Embryophyta</taxon>
        <taxon>Tracheophyta</taxon>
        <taxon>Spermatophyta</taxon>
        <taxon>Magnoliopsida</taxon>
        <taxon>eudicotyledons</taxon>
        <taxon>Gunneridae</taxon>
        <taxon>Pentapetalae</taxon>
        <taxon>rosids</taxon>
        <taxon>fabids</taxon>
        <taxon>Cucurbitales</taxon>
        <taxon>Cucurbitaceae</taxon>
        <taxon>Benincaseae</taxon>
        <taxon>Citrullus</taxon>
    </lineage>
</organism>